<dbReference type="RefSeq" id="WP_065134369.1">
    <property type="nucleotide sequence ID" value="NZ_MAEM01000295.1"/>
</dbReference>
<evidence type="ECO:0000256" key="1">
    <source>
        <dbReference type="ARBA" id="ARBA00001971"/>
    </source>
</evidence>
<evidence type="ECO:0000313" key="9">
    <source>
        <dbReference type="EMBL" id="OBS01360.1"/>
    </source>
</evidence>
<gene>
    <name evidence="9" type="ORF">A9W98_20590</name>
</gene>
<dbReference type="Gene3D" id="1.10.630.10">
    <property type="entry name" value="Cytochrome P450"/>
    <property type="match status" value="1"/>
</dbReference>
<dbReference type="InterPro" id="IPR036396">
    <property type="entry name" value="Cyt_P450_sf"/>
</dbReference>
<dbReference type="GO" id="GO:0016705">
    <property type="term" value="F:oxidoreductase activity, acting on paired donors, with incorporation or reduction of molecular oxygen"/>
    <property type="evidence" value="ECO:0007669"/>
    <property type="project" value="InterPro"/>
</dbReference>
<dbReference type="PANTHER" id="PTHR46696:SF6">
    <property type="entry name" value="P450, PUTATIVE (EUROFUNG)-RELATED"/>
    <property type="match status" value="1"/>
</dbReference>
<proteinExistence type="inferred from homology"/>
<dbReference type="GO" id="GO:0005506">
    <property type="term" value="F:iron ion binding"/>
    <property type="evidence" value="ECO:0007669"/>
    <property type="project" value="InterPro"/>
</dbReference>
<evidence type="ECO:0000256" key="6">
    <source>
        <dbReference type="ARBA" id="ARBA00023004"/>
    </source>
</evidence>
<dbReference type="Pfam" id="PF00067">
    <property type="entry name" value="p450"/>
    <property type="match status" value="1"/>
</dbReference>
<comment type="caution">
    <text evidence="9">The sequence shown here is derived from an EMBL/GenBank/DDBJ whole genome shotgun (WGS) entry which is preliminary data.</text>
</comment>
<reference evidence="9 10" key="1">
    <citation type="submission" date="2016-06" db="EMBL/GenBank/DDBJ databases">
        <authorList>
            <person name="Kjaerup R.B."/>
            <person name="Dalgaard T.S."/>
            <person name="Juul-Madsen H.R."/>
        </authorList>
    </citation>
    <scope>NUCLEOTIDE SEQUENCE [LARGE SCALE GENOMIC DNA]</scope>
    <source>
        <strain evidence="9 10">1245752.6</strain>
    </source>
</reference>
<keyword evidence="4 8" id="KW-0479">Metal-binding</keyword>
<evidence type="ECO:0000256" key="8">
    <source>
        <dbReference type="RuleBase" id="RU000461"/>
    </source>
</evidence>
<dbReference type="InterPro" id="IPR002397">
    <property type="entry name" value="Cyt_P450_B"/>
</dbReference>
<sequence length="393" mass="43710">MRLPLDPSVGTSLPEHYVEMFREMPTFDVELADGTHAVAVTRQSDVRTVLSDNRFSRAQFPTRTLWASVGSSLALVTSDPPEHSVRRRAIQAWFTRRSAAAARPLIERIADQLITDLLDTGPPADLYARFCHPFPNLVHMNVLGLDVADLPYLAPLMTIAWSSGRFRGDEVKKATVQLREYFKGAVTRSRQRRGAGGLIDALVQDDSANRLGDDDIVALSMGLLISGAETTACHLAMGLIEVLRRPLLAESLRGNHAEIPAAVEELLRWTWFISTGGRAHVALSEVELHDRLIGRGQVVVPILDAANRDHDAFPDADHFCPSRNPNPHLGFGYGPHRCVGIFYARIELEVGLRVLLCRLRRLAIAAEADIDWRTDMFTRGVWHLPVTWQGGER</sequence>
<keyword evidence="7 8" id="KW-0503">Monooxygenase</keyword>
<dbReference type="Proteomes" id="UP000093757">
    <property type="component" value="Unassembled WGS sequence"/>
</dbReference>
<dbReference type="AlphaFoldDB" id="A0A1A6BG81"/>
<evidence type="ECO:0000256" key="7">
    <source>
        <dbReference type="ARBA" id="ARBA00023033"/>
    </source>
</evidence>
<dbReference type="InterPro" id="IPR017972">
    <property type="entry name" value="Cyt_P450_CS"/>
</dbReference>
<evidence type="ECO:0000256" key="5">
    <source>
        <dbReference type="ARBA" id="ARBA00023002"/>
    </source>
</evidence>
<evidence type="ECO:0000256" key="2">
    <source>
        <dbReference type="ARBA" id="ARBA00010617"/>
    </source>
</evidence>
<dbReference type="PANTHER" id="PTHR46696">
    <property type="entry name" value="P450, PUTATIVE (EUROFUNG)-RELATED"/>
    <property type="match status" value="1"/>
</dbReference>
<organism evidence="9 10">
    <name type="scientific">Mycobacterium gordonae</name>
    <dbReference type="NCBI Taxonomy" id="1778"/>
    <lineage>
        <taxon>Bacteria</taxon>
        <taxon>Bacillati</taxon>
        <taxon>Actinomycetota</taxon>
        <taxon>Actinomycetes</taxon>
        <taxon>Mycobacteriales</taxon>
        <taxon>Mycobacteriaceae</taxon>
        <taxon>Mycobacterium</taxon>
    </lineage>
</organism>
<evidence type="ECO:0000313" key="10">
    <source>
        <dbReference type="Proteomes" id="UP000093757"/>
    </source>
</evidence>
<evidence type="ECO:0000256" key="3">
    <source>
        <dbReference type="ARBA" id="ARBA00022617"/>
    </source>
</evidence>
<evidence type="ECO:0008006" key="11">
    <source>
        <dbReference type="Google" id="ProtNLM"/>
    </source>
</evidence>
<protein>
    <recommendedName>
        <fullName evidence="11">Cytochrome P450</fullName>
    </recommendedName>
</protein>
<dbReference type="PROSITE" id="PS00086">
    <property type="entry name" value="CYTOCHROME_P450"/>
    <property type="match status" value="1"/>
</dbReference>
<evidence type="ECO:0000256" key="4">
    <source>
        <dbReference type="ARBA" id="ARBA00022723"/>
    </source>
</evidence>
<dbReference type="PRINTS" id="PR00359">
    <property type="entry name" value="BP450"/>
</dbReference>
<dbReference type="EMBL" id="MAEM01000295">
    <property type="protein sequence ID" value="OBS01360.1"/>
    <property type="molecule type" value="Genomic_DNA"/>
</dbReference>
<keyword evidence="6 8" id="KW-0408">Iron</keyword>
<dbReference type="GO" id="GO:0004497">
    <property type="term" value="F:monooxygenase activity"/>
    <property type="evidence" value="ECO:0007669"/>
    <property type="project" value="UniProtKB-KW"/>
</dbReference>
<comment type="cofactor">
    <cofactor evidence="1">
        <name>heme</name>
        <dbReference type="ChEBI" id="CHEBI:30413"/>
    </cofactor>
</comment>
<dbReference type="FunFam" id="1.10.630.10:FF:000018">
    <property type="entry name" value="Cytochrome P450 monooxygenase"/>
    <property type="match status" value="1"/>
</dbReference>
<accession>A0A1A6BG81</accession>
<name>A0A1A6BG81_MYCGO</name>
<keyword evidence="5 8" id="KW-0560">Oxidoreductase</keyword>
<dbReference type="OrthoDB" id="3664945at2"/>
<comment type="similarity">
    <text evidence="2 8">Belongs to the cytochrome P450 family.</text>
</comment>
<dbReference type="GO" id="GO:0020037">
    <property type="term" value="F:heme binding"/>
    <property type="evidence" value="ECO:0007669"/>
    <property type="project" value="InterPro"/>
</dbReference>
<keyword evidence="3 8" id="KW-0349">Heme</keyword>
<dbReference type="InterPro" id="IPR001128">
    <property type="entry name" value="Cyt_P450"/>
</dbReference>
<dbReference type="SUPFAM" id="SSF48264">
    <property type="entry name" value="Cytochrome P450"/>
    <property type="match status" value="1"/>
</dbReference>